<evidence type="ECO:0000256" key="13">
    <source>
        <dbReference type="ARBA" id="ARBA00022884"/>
    </source>
</evidence>
<evidence type="ECO:0000256" key="2">
    <source>
        <dbReference type="ARBA" id="ARBA00022578"/>
    </source>
</evidence>
<sequence length="531" mass="59734">MFTNLRRSSPFIVLTGDPTSNLFAEGIGSVNVMVEGKALTLENCIYMPKISHNLISLLELFKSSITIEKLASDLFVIKHSNKEILSGKLSNRLMTVLHQPAKALVSIGALWHQRLGHPSNQSVKALGLPSPHDPCEICLTGKSSLLSFPGSFDQVQNPLDCVHLDVVGPVNPSSNTGLKYFLTIVDQFTSFKSVMFLKAKSEAFDEFIKWKTFSENFHNTKTKGLSATRGGEFENERFKNLAVSCGFIHTFSPTATPEHNGFAEHANRTILDKARCLLLKSNVPWSFWAEAVNTATFLSNLIPTIFRYFILIQRKDRDWKLAPTSKEGILLSFENNNSSYRILWLQDKKVVVTRHALFIEDNFPLLDESNCTDCSRWVDIGDEVDLFFDFNESIVDEGHGTIVQESPSPCVAERPDQVVIPENPWRIRVIGPQHPTLIRGDVDKANILPFSRRPRALISMENGDPLSYSKAVSGRDNSPDWISAIGRELKIMKDIEVWEVVKLEPHYKVVGTTWVIKKKRNITAAQSEYKA</sequence>
<name>A0A9Q3HDD5_9BASI</name>
<dbReference type="InterPro" id="IPR012337">
    <property type="entry name" value="RNaseH-like_sf"/>
</dbReference>
<dbReference type="AlphaFoldDB" id="A0A9Q3HDD5"/>
<accession>A0A9Q3HDD5</accession>
<evidence type="ECO:0000256" key="12">
    <source>
        <dbReference type="ARBA" id="ARBA00022842"/>
    </source>
</evidence>
<dbReference type="PROSITE" id="PS50994">
    <property type="entry name" value="INTEGRASE"/>
    <property type="match status" value="1"/>
</dbReference>
<dbReference type="GO" id="GO:0005634">
    <property type="term" value="C:nucleus"/>
    <property type="evidence" value="ECO:0007669"/>
    <property type="project" value="UniProtKB-ARBA"/>
</dbReference>
<evidence type="ECO:0000256" key="11">
    <source>
        <dbReference type="ARBA" id="ARBA00022840"/>
    </source>
</evidence>
<evidence type="ECO:0000256" key="14">
    <source>
        <dbReference type="ARBA" id="ARBA00022908"/>
    </source>
</evidence>
<dbReference type="Pfam" id="PF13976">
    <property type="entry name" value="gag_pre-integrs"/>
    <property type="match status" value="1"/>
</dbReference>
<organism evidence="22 23">
    <name type="scientific">Austropuccinia psidii MF-1</name>
    <dbReference type="NCBI Taxonomy" id="1389203"/>
    <lineage>
        <taxon>Eukaryota</taxon>
        <taxon>Fungi</taxon>
        <taxon>Dikarya</taxon>
        <taxon>Basidiomycota</taxon>
        <taxon>Pucciniomycotina</taxon>
        <taxon>Pucciniomycetes</taxon>
        <taxon>Pucciniales</taxon>
        <taxon>Sphaerophragmiaceae</taxon>
        <taxon>Austropuccinia</taxon>
    </lineage>
</organism>
<dbReference type="InterPro" id="IPR039537">
    <property type="entry name" value="Retrotran_Ty1/copia-like"/>
</dbReference>
<dbReference type="InterPro" id="IPR025724">
    <property type="entry name" value="GAG-pre-integrase_dom"/>
</dbReference>
<keyword evidence="7" id="KW-0479">Metal-binding</keyword>
<keyword evidence="2" id="KW-0815">Transposition</keyword>
<evidence type="ECO:0000256" key="18">
    <source>
        <dbReference type="ARBA" id="ARBA00023172"/>
    </source>
</evidence>
<keyword evidence="16" id="KW-0239">DNA-directed DNA polymerase</keyword>
<evidence type="ECO:0000256" key="16">
    <source>
        <dbReference type="ARBA" id="ARBA00022932"/>
    </source>
</evidence>
<dbReference type="EMBL" id="AVOT02015705">
    <property type="protein sequence ID" value="MBW0500217.1"/>
    <property type="molecule type" value="Genomic_DNA"/>
</dbReference>
<keyword evidence="5" id="KW-0548">Nucleotidyltransferase</keyword>
<evidence type="ECO:0000256" key="15">
    <source>
        <dbReference type="ARBA" id="ARBA00022918"/>
    </source>
</evidence>
<dbReference type="PANTHER" id="PTHR42648">
    <property type="entry name" value="TRANSPOSASE, PUTATIVE-RELATED"/>
    <property type="match status" value="1"/>
</dbReference>
<evidence type="ECO:0000256" key="19">
    <source>
        <dbReference type="ARBA" id="ARBA00048173"/>
    </source>
</evidence>
<reference evidence="22" key="1">
    <citation type="submission" date="2021-03" db="EMBL/GenBank/DDBJ databases">
        <title>Draft genome sequence of rust myrtle Austropuccinia psidii MF-1, a brazilian biotype.</title>
        <authorList>
            <person name="Quecine M.C."/>
            <person name="Pachon D.M.R."/>
            <person name="Bonatelli M.L."/>
            <person name="Correr F.H."/>
            <person name="Franceschini L.M."/>
            <person name="Leite T.F."/>
            <person name="Margarido G.R.A."/>
            <person name="Almeida C.A."/>
            <person name="Ferrarezi J.A."/>
            <person name="Labate C.A."/>
        </authorList>
    </citation>
    <scope>NUCLEOTIDE SEQUENCE</scope>
    <source>
        <strain evidence="22">MF-1</strain>
    </source>
</reference>
<evidence type="ECO:0000256" key="6">
    <source>
        <dbReference type="ARBA" id="ARBA00022722"/>
    </source>
</evidence>
<dbReference type="Gene3D" id="3.30.420.10">
    <property type="entry name" value="Ribonuclease H-like superfamily/Ribonuclease H"/>
    <property type="match status" value="1"/>
</dbReference>
<dbReference type="InterPro" id="IPR057670">
    <property type="entry name" value="SH3_retrovirus"/>
</dbReference>
<keyword evidence="12" id="KW-0460">Magnesium</keyword>
<keyword evidence="13" id="KW-0694">RNA-binding</keyword>
<evidence type="ECO:0000313" key="22">
    <source>
        <dbReference type="EMBL" id="MBW0500217.1"/>
    </source>
</evidence>
<dbReference type="PANTHER" id="PTHR42648:SF11">
    <property type="entry name" value="TRANSPOSON TY4-P GAG-POL POLYPROTEIN"/>
    <property type="match status" value="1"/>
</dbReference>
<keyword evidence="8" id="KW-0547">Nucleotide-binding</keyword>
<dbReference type="InterPro" id="IPR054722">
    <property type="entry name" value="PolX-like_BBD"/>
</dbReference>
<keyword evidence="17" id="KW-0917">Virion maturation</keyword>
<keyword evidence="4" id="KW-0645">Protease</keyword>
<dbReference type="InterPro" id="IPR036397">
    <property type="entry name" value="RNaseH_sf"/>
</dbReference>
<dbReference type="SUPFAM" id="SSF53098">
    <property type="entry name" value="Ribonuclease H-like"/>
    <property type="match status" value="1"/>
</dbReference>
<dbReference type="GO" id="GO:0005524">
    <property type="term" value="F:ATP binding"/>
    <property type="evidence" value="ECO:0007669"/>
    <property type="project" value="UniProtKB-KW"/>
</dbReference>
<keyword evidence="23" id="KW-1185">Reference proteome</keyword>
<dbReference type="GO" id="GO:0003723">
    <property type="term" value="F:RNA binding"/>
    <property type="evidence" value="ECO:0007669"/>
    <property type="project" value="UniProtKB-KW"/>
</dbReference>
<dbReference type="GO" id="GO:0008233">
    <property type="term" value="F:peptidase activity"/>
    <property type="evidence" value="ECO:0007669"/>
    <property type="project" value="UniProtKB-KW"/>
</dbReference>
<evidence type="ECO:0000256" key="10">
    <source>
        <dbReference type="ARBA" id="ARBA00022801"/>
    </source>
</evidence>
<evidence type="ECO:0000256" key="17">
    <source>
        <dbReference type="ARBA" id="ARBA00023113"/>
    </source>
</evidence>
<dbReference type="InterPro" id="IPR001584">
    <property type="entry name" value="Integrase_cat-core"/>
</dbReference>
<keyword evidence="11" id="KW-0067">ATP-binding</keyword>
<evidence type="ECO:0000256" key="8">
    <source>
        <dbReference type="ARBA" id="ARBA00022741"/>
    </source>
</evidence>
<evidence type="ECO:0000256" key="7">
    <source>
        <dbReference type="ARBA" id="ARBA00022723"/>
    </source>
</evidence>
<evidence type="ECO:0000256" key="1">
    <source>
        <dbReference type="ARBA" id="ARBA00002180"/>
    </source>
</evidence>
<keyword evidence="3" id="KW-1188">Viral release from host cell</keyword>
<comment type="function">
    <text evidence="1">The aspartyl protease (PR) mediates the proteolytic cleavages of the Gag and Gag-Pol polyproteins after assembly of the VLP.</text>
</comment>
<evidence type="ECO:0000256" key="20">
    <source>
        <dbReference type="ARBA" id="ARBA00049244"/>
    </source>
</evidence>
<evidence type="ECO:0000259" key="21">
    <source>
        <dbReference type="PROSITE" id="PS50994"/>
    </source>
</evidence>
<evidence type="ECO:0000256" key="9">
    <source>
        <dbReference type="ARBA" id="ARBA00022759"/>
    </source>
</evidence>
<dbReference type="GO" id="GO:0003887">
    <property type="term" value="F:DNA-directed DNA polymerase activity"/>
    <property type="evidence" value="ECO:0007669"/>
    <property type="project" value="UniProtKB-KW"/>
</dbReference>
<dbReference type="GO" id="GO:0046872">
    <property type="term" value="F:metal ion binding"/>
    <property type="evidence" value="ECO:0007669"/>
    <property type="project" value="UniProtKB-KW"/>
</dbReference>
<keyword evidence="15" id="KW-0695">RNA-directed DNA polymerase</keyword>
<feature type="domain" description="Integrase catalytic" evidence="21">
    <location>
        <begin position="154"/>
        <end position="300"/>
    </location>
</feature>
<keyword evidence="18" id="KW-0233">DNA recombination</keyword>
<keyword evidence="6" id="KW-0540">Nuclease</keyword>
<comment type="caution">
    <text evidence="22">The sequence shown here is derived from an EMBL/GenBank/DDBJ whole genome shotgun (WGS) entry which is preliminary data.</text>
</comment>
<dbReference type="GO" id="GO:0004519">
    <property type="term" value="F:endonuclease activity"/>
    <property type="evidence" value="ECO:0007669"/>
    <property type="project" value="UniProtKB-KW"/>
</dbReference>
<dbReference type="Proteomes" id="UP000765509">
    <property type="component" value="Unassembled WGS sequence"/>
</dbReference>
<gene>
    <name evidence="22" type="ORF">O181_039932</name>
</gene>
<keyword evidence="14" id="KW-0229">DNA integration</keyword>
<dbReference type="GO" id="GO:0006310">
    <property type="term" value="P:DNA recombination"/>
    <property type="evidence" value="ECO:0007669"/>
    <property type="project" value="UniProtKB-KW"/>
</dbReference>
<dbReference type="GO" id="GO:0032196">
    <property type="term" value="P:transposition"/>
    <property type="evidence" value="ECO:0007669"/>
    <property type="project" value="UniProtKB-KW"/>
</dbReference>
<protein>
    <recommendedName>
        <fullName evidence="21">Integrase catalytic domain-containing protein</fullName>
    </recommendedName>
</protein>
<dbReference type="Pfam" id="PF22936">
    <property type="entry name" value="Pol_BBD"/>
    <property type="match status" value="1"/>
</dbReference>
<comment type="catalytic activity">
    <reaction evidence="20">
        <text>DNA(n) + a 2'-deoxyribonucleoside 5'-triphosphate = DNA(n+1) + diphosphate</text>
        <dbReference type="Rhea" id="RHEA:22508"/>
        <dbReference type="Rhea" id="RHEA-COMP:17339"/>
        <dbReference type="Rhea" id="RHEA-COMP:17340"/>
        <dbReference type="ChEBI" id="CHEBI:33019"/>
        <dbReference type="ChEBI" id="CHEBI:61560"/>
        <dbReference type="ChEBI" id="CHEBI:173112"/>
        <dbReference type="EC" id="2.7.7.7"/>
    </reaction>
</comment>
<dbReference type="Pfam" id="PF25597">
    <property type="entry name" value="SH3_retrovirus"/>
    <property type="match status" value="1"/>
</dbReference>
<proteinExistence type="predicted"/>
<dbReference type="GO" id="GO:0003964">
    <property type="term" value="F:RNA-directed DNA polymerase activity"/>
    <property type="evidence" value="ECO:0007669"/>
    <property type="project" value="UniProtKB-KW"/>
</dbReference>
<dbReference type="GO" id="GO:0015074">
    <property type="term" value="P:DNA integration"/>
    <property type="evidence" value="ECO:0007669"/>
    <property type="project" value="UniProtKB-KW"/>
</dbReference>
<evidence type="ECO:0000256" key="3">
    <source>
        <dbReference type="ARBA" id="ARBA00022612"/>
    </source>
</evidence>
<dbReference type="GO" id="GO:0006508">
    <property type="term" value="P:proteolysis"/>
    <property type="evidence" value="ECO:0007669"/>
    <property type="project" value="UniProtKB-KW"/>
</dbReference>
<comment type="catalytic activity">
    <reaction evidence="19">
        <text>DNA(n) + a 2'-deoxyribonucleoside 5'-triphosphate = DNA(n+1) + diphosphate</text>
        <dbReference type="Rhea" id="RHEA:22508"/>
        <dbReference type="Rhea" id="RHEA-COMP:17339"/>
        <dbReference type="Rhea" id="RHEA-COMP:17340"/>
        <dbReference type="ChEBI" id="CHEBI:33019"/>
        <dbReference type="ChEBI" id="CHEBI:61560"/>
        <dbReference type="ChEBI" id="CHEBI:173112"/>
        <dbReference type="EC" id="2.7.7.49"/>
    </reaction>
</comment>
<evidence type="ECO:0000256" key="5">
    <source>
        <dbReference type="ARBA" id="ARBA00022695"/>
    </source>
</evidence>
<keyword evidence="10" id="KW-0378">Hydrolase</keyword>
<keyword evidence="16" id="KW-0808">Transferase</keyword>
<evidence type="ECO:0000313" key="23">
    <source>
        <dbReference type="Proteomes" id="UP000765509"/>
    </source>
</evidence>
<keyword evidence="9" id="KW-0255">Endonuclease</keyword>
<evidence type="ECO:0000256" key="4">
    <source>
        <dbReference type="ARBA" id="ARBA00022670"/>
    </source>
</evidence>